<dbReference type="Proteomes" id="UP000678499">
    <property type="component" value="Unassembled WGS sequence"/>
</dbReference>
<dbReference type="GO" id="GO:0008270">
    <property type="term" value="F:zinc ion binding"/>
    <property type="evidence" value="ECO:0007669"/>
    <property type="project" value="UniProtKB-KW"/>
</dbReference>
<evidence type="ECO:0000313" key="10">
    <source>
        <dbReference type="Proteomes" id="UP000678499"/>
    </source>
</evidence>
<dbReference type="OrthoDB" id="1028014at2759"/>
<dbReference type="GO" id="GO:0032259">
    <property type="term" value="P:methylation"/>
    <property type="evidence" value="ECO:0007669"/>
    <property type="project" value="UniProtKB-KW"/>
</dbReference>
<keyword evidence="1" id="KW-0489">Methyltransferase</keyword>
<dbReference type="AlphaFoldDB" id="A0A7R9BRS6"/>
<dbReference type="GO" id="GO:0005634">
    <property type="term" value="C:nucleus"/>
    <property type="evidence" value="ECO:0007669"/>
    <property type="project" value="TreeGrafter"/>
</dbReference>
<keyword evidence="6" id="KW-0862">Zinc</keyword>
<dbReference type="PANTHER" id="PTHR46165">
    <property type="entry name" value="SET AND MYND DOMAIN-CONTAINING PROTEIN 4"/>
    <property type="match status" value="1"/>
</dbReference>
<dbReference type="PROSITE" id="PS50865">
    <property type="entry name" value="ZF_MYND_2"/>
    <property type="match status" value="1"/>
</dbReference>
<dbReference type="InterPro" id="IPR002893">
    <property type="entry name" value="Znf_MYND"/>
</dbReference>
<accession>A0A7R9BRS6</accession>
<dbReference type="EMBL" id="OA883460">
    <property type="protein sequence ID" value="CAD7278962.1"/>
    <property type="molecule type" value="Genomic_DNA"/>
</dbReference>
<evidence type="ECO:0000313" key="9">
    <source>
        <dbReference type="EMBL" id="CAD7278962.1"/>
    </source>
</evidence>
<keyword evidence="4" id="KW-0479">Metal-binding</keyword>
<name>A0A7R9BRS6_9CRUS</name>
<organism evidence="9">
    <name type="scientific">Notodromas monacha</name>
    <dbReference type="NCBI Taxonomy" id="399045"/>
    <lineage>
        <taxon>Eukaryota</taxon>
        <taxon>Metazoa</taxon>
        <taxon>Ecdysozoa</taxon>
        <taxon>Arthropoda</taxon>
        <taxon>Crustacea</taxon>
        <taxon>Oligostraca</taxon>
        <taxon>Ostracoda</taxon>
        <taxon>Podocopa</taxon>
        <taxon>Podocopida</taxon>
        <taxon>Cypridocopina</taxon>
        <taxon>Cypridoidea</taxon>
        <taxon>Cyprididae</taxon>
        <taxon>Notodromas</taxon>
    </lineage>
</organism>
<reference evidence="9" key="1">
    <citation type="submission" date="2020-11" db="EMBL/GenBank/DDBJ databases">
        <authorList>
            <person name="Tran Van P."/>
        </authorList>
    </citation>
    <scope>NUCLEOTIDE SEQUENCE</scope>
</reference>
<dbReference type="Gene3D" id="1.10.220.160">
    <property type="match status" value="1"/>
</dbReference>
<dbReference type="SUPFAM" id="SSF48452">
    <property type="entry name" value="TPR-like"/>
    <property type="match status" value="1"/>
</dbReference>
<dbReference type="InterPro" id="IPR046341">
    <property type="entry name" value="SET_dom_sf"/>
</dbReference>
<dbReference type="GO" id="GO:0005737">
    <property type="term" value="C:cytoplasm"/>
    <property type="evidence" value="ECO:0007669"/>
    <property type="project" value="TreeGrafter"/>
</dbReference>
<evidence type="ECO:0000256" key="7">
    <source>
        <dbReference type="PROSITE-ProRule" id="PRU00134"/>
    </source>
</evidence>
<dbReference type="Gene3D" id="1.25.40.10">
    <property type="entry name" value="Tetratricopeptide repeat domain"/>
    <property type="match status" value="1"/>
</dbReference>
<dbReference type="Gene3D" id="2.170.270.10">
    <property type="entry name" value="SET domain"/>
    <property type="match status" value="1"/>
</dbReference>
<dbReference type="PANTHER" id="PTHR46165:SF2">
    <property type="entry name" value="SET AND MYND DOMAIN-CONTAINING PROTEIN 4"/>
    <property type="match status" value="1"/>
</dbReference>
<keyword evidence="2" id="KW-0808">Transferase</keyword>
<evidence type="ECO:0000256" key="2">
    <source>
        <dbReference type="ARBA" id="ARBA00022679"/>
    </source>
</evidence>
<keyword evidence="3" id="KW-0949">S-adenosyl-L-methionine</keyword>
<dbReference type="Gene3D" id="6.10.140.2220">
    <property type="match status" value="1"/>
</dbReference>
<feature type="domain" description="MYND-type" evidence="8">
    <location>
        <begin position="239"/>
        <end position="277"/>
    </location>
</feature>
<proteinExistence type="predicted"/>
<dbReference type="InterPro" id="IPR052097">
    <property type="entry name" value="SET-MYND_domain_protein"/>
</dbReference>
<gene>
    <name evidence="9" type="ORF">NMOB1V02_LOCUS6651</name>
</gene>
<evidence type="ECO:0000256" key="1">
    <source>
        <dbReference type="ARBA" id="ARBA00022603"/>
    </source>
</evidence>
<protein>
    <recommendedName>
        <fullName evidence="8">MYND-type domain-containing protein</fullName>
    </recommendedName>
</protein>
<evidence type="ECO:0000256" key="5">
    <source>
        <dbReference type="ARBA" id="ARBA00022771"/>
    </source>
</evidence>
<dbReference type="SUPFAM" id="SSF144232">
    <property type="entry name" value="HIT/MYND zinc finger-like"/>
    <property type="match status" value="1"/>
</dbReference>
<evidence type="ECO:0000256" key="3">
    <source>
        <dbReference type="ARBA" id="ARBA00022691"/>
    </source>
</evidence>
<dbReference type="GO" id="GO:0008168">
    <property type="term" value="F:methyltransferase activity"/>
    <property type="evidence" value="ECO:0007669"/>
    <property type="project" value="UniProtKB-KW"/>
</dbReference>
<evidence type="ECO:0000259" key="8">
    <source>
        <dbReference type="PROSITE" id="PS50865"/>
    </source>
</evidence>
<keyword evidence="5 7" id="KW-0863">Zinc-finger</keyword>
<dbReference type="InterPro" id="IPR011990">
    <property type="entry name" value="TPR-like_helical_dom_sf"/>
</dbReference>
<dbReference type="Pfam" id="PF01753">
    <property type="entry name" value="zf-MYND"/>
    <property type="match status" value="1"/>
</dbReference>
<dbReference type="GO" id="GO:0042826">
    <property type="term" value="F:histone deacetylase binding"/>
    <property type="evidence" value="ECO:0007669"/>
    <property type="project" value="TreeGrafter"/>
</dbReference>
<evidence type="ECO:0000256" key="6">
    <source>
        <dbReference type="ARBA" id="ARBA00022833"/>
    </source>
</evidence>
<evidence type="ECO:0000256" key="4">
    <source>
        <dbReference type="ARBA" id="ARBA00022723"/>
    </source>
</evidence>
<sequence>MASGDSKIAPGDVVCTSFNGFVTVFNTHLDASGTRETFRKELSEAPDLLKAYRRVKDIPVVPKIKVLPSTFTKDSSRAEQLKSDGEAALKMEDFKLALVKFNGAVLHAKSNVVLADIYLRRAKTLFCMKDYLGCLENISMSSNINPELSGREDLMKMREDASKFLQEDGIQDPPSSHVALYEGGGESTTCALSSKVEVEYSETKGHHMLVRSPIDVGENLGDESPTAAILYPRFWEDHCQHCMKWAKTPTPCSECAAVAYCSQGCLNMDQAKHSLECAVMYNLLGNEVGDALIHLGFRIMRDVPVQLLMDNASLFENLGSRLRESNTDPKIHRLLCLSVLKSSGFGELLASA</sequence>
<dbReference type="EMBL" id="CAJPEX010001423">
    <property type="protein sequence ID" value="CAG0919114.1"/>
    <property type="molecule type" value="Genomic_DNA"/>
</dbReference>
<keyword evidence="10" id="KW-1185">Reference proteome</keyword>